<keyword evidence="4" id="KW-1185">Reference proteome</keyword>
<comment type="caution">
    <text evidence="3">The sequence shown here is derived from an EMBL/GenBank/DDBJ whole genome shotgun (WGS) entry which is preliminary data.</text>
</comment>
<evidence type="ECO:0000259" key="2">
    <source>
        <dbReference type="Pfam" id="PF09792"/>
    </source>
</evidence>
<dbReference type="Proteomes" id="UP001265746">
    <property type="component" value="Unassembled WGS sequence"/>
</dbReference>
<name>A0AAD9W3I7_PHOAM</name>
<evidence type="ECO:0000313" key="3">
    <source>
        <dbReference type="EMBL" id="KAK2603322.1"/>
    </source>
</evidence>
<evidence type="ECO:0000256" key="1">
    <source>
        <dbReference type="SAM" id="SignalP"/>
    </source>
</evidence>
<dbReference type="Pfam" id="PF09792">
    <property type="entry name" value="But2"/>
    <property type="match status" value="1"/>
</dbReference>
<dbReference type="AlphaFoldDB" id="A0AAD9W3I7"/>
<dbReference type="PANTHER" id="PTHR39613:SF1">
    <property type="entry name" value="ANCHORED CELL WALL PROTEIN, PUTATIVE (AFU_ORTHOLOGUE AFUA_4G08960)-RELATED"/>
    <property type="match status" value="1"/>
</dbReference>
<dbReference type="InterPro" id="IPR018620">
    <property type="entry name" value="Ubiquitin3-bd_protein_But2_C"/>
</dbReference>
<dbReference type="PANTHER" id="PTHR39613">
    <property type="entry name" value="ANCHORED CELL WALL PROTEIN, PUTATIVE (AFU_ORTHOLOGUE AFUA_4G08960)-RELATED"/>
    <property type="match status" value="1"/>
</dbReference>
<feature type="domain" description="Ubiquitin 3 binding protein But2 C-terminal" evidence="2">
    <location>
        <begin position="57"/>
        <end position="201"/>
    </location>
</feature>
<feature type="chain" id="PRO_5042051626" description="Ubiquitin 3 binding protein But2 C-terminal domain-containing protein" evidence="1">
    <location>
        <begin position="19"/>
        <end position="221"/>
    </location>
</feature>
<protein>
    <recommendedName>
        <fullName evidence="2">Ubiquitin 3 binding protein But2 C-terminal domain-containing protein</fullName>
    </recommendedName>
</protein>
<dbReference type="EMBL" id="JAUJFL010000005">
    <property type="protein sequence ID" value="KAK2603322.1"/>
    <property type="molecule type" value="Genomic_DNA"/>
</dbReference>
<gene>
    <name evidence="3" type="ORF">N8I77_009787</name>
</gene>
<keyword evidence="1" id="KW-0732">Signal</keyword>
<sequence>MKSFTLAIPSLLASFAIAAPFELVSKRPLASHEWTRSSSSINPRANCPALLPAGEFEFPHYITQISASEPDKAFGPQYNGVFTPNDISSIFSFDIPASRTDANCTLEFIFPKLEDLKTSSFSISGGGNFIFEGYNPGSCPGSATTYNNQPAPGPFPPFPPVNLEPGFVYTLDIGPCFVGAGTCVAGKTSTNDTTFTYFQDIGNADIGDCPIGIYTTYSYLT</sequence>
<proteinExistence type="predicted"/>
<organism evidence="3 4">
    <name type="scientific">Phomopsis amygdali</name>
    <name type="common">Fusicoccum amygdali</name>
    <dbReference type="NCBI Taxonomy" id="1214568"/>
    <lineage>
        <taxon>Eukaryota</taxon>
        <taxon>Fungi</taxon>
        <taxon>Dikarya</taxon>
        <taxon>Ascomycota</taxon>
        <taxon>Pezizomycotina</taxon>
        <taxon>Sordariomycetes</taxon>
        <taxon>Sordariomycetidae</taxon>
        <taxon>Diaporthales</taxon>
        <taxon>Diaporthaceae</taxon>
        <taxon>Diaporthe</taxon>
    </lineage>
</organism>
<evidence type="ECO:0000313" key="4">
    <source>
        <dbReference type="Proteomes" id="UP001265746"/>
    </source>
</evidence>
<reference evidence="3" key="1">
    <citation type="submission" date="2023-06" db="EMBL/GenBank/DDBJ databases">
        <authorList>
            <person name="Noh H."/>
        </authorList>
    </citation>
    <scope>NUCLEOTIDE SEQUENCE</scope>
    <source>
        <strain evidence="3">DUCC20226</strain>
    </source>
</reference>
<accession>A0AAD9W3I7</accession>
<feature type="signal peptide" evidence="1">
    <location>
        <begin position="1"/>
        <end position="18"/>
    </location>
</feature>